<gene>
    <name evidence="2" type="ORF">DUI87_24500</name>
</gene>
<organism evidence="2 3">
    <name type="scientific">Hirundo rustica rustica</name>
    <dbReference type="NCBI Taxonomy" id="333673"/>
    <lineage>
        <taxon>Eukaryota</taxon>
        <taxon>Metazoa</taxon>
        <taxon>Chordata</taxon>
        <taxon>Craniata</taxon>
        <taxon>Vertebrata</taxon>
        <taxon>Euteleostomi</taxon>
        <taxon>Archelosauria</taxon>
        <taxon>Archosauria</taxon>
        <taxon>Dinosauria</taxon>
        <taxon>Saurischia</taxon>
        <taxon>Theropoda</taxon>
        <taxon>Coelurosauria</taxon>
        <taxon>Aves</taxon>
        <taxon>Neognathae</taxon>
        <taxon>Neoaves</taxon>
        <taxon>Telluraves</taxon>
        <taxon>Australaves</taxon>
        <taxon>Passeriformes</taxon>
        <taxon>Sylvioidea</taxon>
        <taxon>Hirundinidae</taxon>
        <taxon>Hirundo</taxon>
    </lineage>
</organism>
<evidence type="ECO:0000313" key="2">
    <source>
        <dbReference type="EMBL" id="RMB98955.1"/>
    </source>
</evidence>
<evidence type="ECO:0000256" key="1">
    <source>
        <dbReference type="SAM" id="MobiDB-lite"/>
    </source>
</evidence>
<accession>A0A3M0JDA1</accession>
<reference evidence="2 3" key="1">
    <citation type="submission" date="2018-07" db="EMBL/GenBank/DDBJ databases">
        <title>A high quality draft genome assembly of the barn swallow (H. rustica rustica).</title>
        <authorList>
            <person name="Formenti G."/>
            <person name="Chiara M."/>
            <person name="Poveda L."/>
            <person name="Francoijs K.-J."/>
            <person name="Bonisoli-Alquati A."/>
            <person name="Canova L."/>
            <person name="Gianfranceschi L."/>
            <person name="Horner D.S."/>
            <person name="Saino N."/>
        </authorList>
    </citation>
    <scope>NUCLEOTIDE SEQUENCE [LARGE SCALE GENOMIC DNA]</scope>
    <source>
        <strain evidence="2">Chelidonia</strain>
        <tissue evidence="2">Blood</tissue>
    </source>
</reference>
<dbReference type="Proteomes" id="UP000269221">
    <property type="component" value="Unassembled WGS sequence"/>
</dbReference>
<keyword evidence="3" id="KW-1185">Reference proteome</keyword>
<evidence type="ECO:0000313" key="3">
    <source>
        <dbReference type="Proteomes" id="UP000269221"/>
    </source>
</evidence>
<dbReference type="EMBL" id="QRBI01000151">
    <property type="protein sequence ID" value="RMB98955.1"/>
    <property type="molecule type" value="Genomic_DNA"/>
</dbReference>
<dbReference type="AlphaFoldDB" id="A0A3M0JDA1"/>
<comment type="caution">
    <text evidence="2">The sequence shown here is derived from an EMBL/GenBank/DDBJ whole genome shotgun (WGS) entry which is preliminary data.</text>
</comment>
<feature type="region of interest" description="Disordered" evidence="1">
    <location>
        <begin position="69"/>
        <end position="94"/>
    </location>
</feature>
<sequence length="94" mass="10164">MGGPGRLRQFTNSKTNSEEEMEYNSYLLVDVIIPAEVSSPPWQHMDMNMLKTWEEEGAGDVMKCRSRVGSLGSGPLSGDRGAAATPQMACGQQG</sequence>
<name>A0A3M0JDA1_HIRRU</name>
<protein>
    <submittedName>
        <fullName evidence="2">Uncharacterized protein</fullName>
    </submittedName>
</protein>
<proteinExistence type="predicted"/>